<evidence type="ECO:0000313" key="2">
    <source>
        <dbReference type="Proteomes" id="UP000233551"/>
    </source>
</evidence>
<organism evidence="1 2">
    <name type="scientific">Punica granatum</name>
    <name type="common">Pomegranate</name>
    <dbReference type="NCBI Taxonomy" id="22663"/>
    <lineage>
        <taxon>Eukaryota</taxon>
        <taxon>Viridiplantae</taxon>
        <taxon>Streptophyta</taxon>
        <taxon>Embryophyta</taxon>
        <taxon>Tracheophyta</taxon>
        <taxon>Spermatophyta</taxon>
        <taxon>Magnoliopsida</taxon>
        <taxon>eudicotyledons</taxon>
        <taxon>Gunneridae</taxon>
        <taxon>Pentapetalae</taxon>
        <taxon>rosids</taxon>
        <taxon>malvids</taxon>
        <taxon>Myrtales</taxon>
        <taxon>Lythraceae</taxon>
        <taxon>Punica</taxon>
    </lineage>
</organism>
<gene>
    <name evidence="1" type="ORF">CRG98_023958</name>
</gene>
<proteinExistence type="predicted"/>
<accession>A0A2I0JHC0</accession>
<name>A0A2I0JHC0_PUNGR</name>
<keyword evidence="2" id="KW-1185">Reference proteome</keyword>
<evidence type="ECO:0000313" key="1">
    <source>
        <dbReference type="EMBL" id="PKI55647.1"/>
    </source>
</evidence>
<dbReference type="AlphaFoldDB" id="A0A2I0JHC0"/>
<reference evidence="1 2" key="1">
    <citation type="submission" date="2017-11" db="EMBL/GenBank/DDBJ databases">
        <title>De-novo sequencing of pomegranate (Punica granatum L.) genome.</title>
        <authorList>
            <person name="Akparov Z."/>
            <person name="Amiraslanov A."/>
            <person name="Hajiyeva S."/>
            <person name="Abbasov M."/>
            <person name="Kaur K."/>
            <person name="Hamwieh A."/>
            <person name="Solovyev V."/>
            <person name="Salamov A."/>
            <person name="Braich B."/>
            <person name="Kosarev P."/>
            <person name="Mahmoud A."/>
            <person name="Hajiyev E."/>
            <person name="Babayeva S."/>
            <person name="Izzatullayeva V."/>
            <person name="Mammadov A."/>
            <person name="Mammadov A."/>
            <person name="Sharifova S."/>
            <person name="Ojaghi J."/>
            <person name="Eynullazada K."/>
            <person name="Bayramov B."/>
            <person name="Abdulazimova A."/>
            <person name="Shahmuradov I."/>
        </authorList>
    </citation>
    <scope>NUCLEOTIDE SEQUENCE [LARGE SCALE GENOMIC DNA]</scope>
    <source>
        <strain evidence="2">cv. AG2017</strain>
        <tissue evidence="1">Leaf</tissue>
    </source>
</reference>
<dbReference type="Proteomes" id="UP000233551">
    <property type="component" value="Unassembled WGS sequence"/>
</dbReference>
<comment type="caution">
    <text evidence="1">The sequence shown here is derived from an EMBL/GenBank/DDBJ whole genome shotgun (WGS) entry which is preliminary data.</text>
</comment>
<sequence>MGNQEGSWARLVIFTALGRGANLRGCGQGPDLAKGSQPALDPEGKEDWALDPARGSIAVPQALKQGGLSPAASPEGSRAERVASSWLDSPPLFPCYSISKQVVGSPASPRLLLRGGRAQATLPWGSRVGGELSVGSSPCPLY</sequence>
<protein>
    <submittedName>
        <fullName evidence="1">Uncharacterized protein</fullName>
    </submittedName>
</protein>
<dbReference type="EMBL" id="PGOL01001682">
    <property type="protein sequence ID" value="PKI55647.1"/>
    <property type="molecule type" value="Genomic_DNA"/>
</dbReference>